<name>A0ABN6H0I9_9BACT</name>
<feature type="chain" id="PRO_5045670913" description="Secreted protein" evidence="1">
    <location>
        <begin position="22"/>
        <end position="310"/>
    </location>
</feature>
<dbReference type="Pfam" id="PF20311">
    <property type="entry name" value="DUF6607"/>
    <property type="match status" value="1"/>
</dbReference>
<dbReference type="EMBL" id="AP024702">
    <property type="protein sequence ID" value="BCX47052.1"/>
    <property type="molecule type" value="Genomic_DNA"/>
</dbReference>
<sequence length="310" mass="35055">MLRAVMKIQSILAAATLPALAGSPPAEDREAILAMAGTHAVHFHFEETVAIATGYTVKPDSYDENATEIVTVVEDTTERITLQHLLVVRPKDKDPMVIKHWAQIWTWEDTEILDYCGEDQMHEWQCVRLTPGQAAGTWSQLVTQTDDTPRYEGYGKWIHENGESYWESSPTRRPLPRREYTKREDYDHLLVTNRHSLTATGWVHHQDNRKIVDRGDGPATTLCHESGLNTYNRTESELATVALDWWKEHGPFWDGVRNFWLEAGETAPATFSYSTFKDGEALSKRIAQLESDAADAATVRAALTPYVTAE</sequence>
<gene>
    <name evidence="2" type="ORF">HAHE_09600</name>
</gene>
<accession>A0ABN6H0I9</accession>
<evidence type="ECO:0008006" key="4">
    <source>
        <dbReference type="Google" id="ProtNLM"/>
    </source>
</evidence>
<keyword evidence="3" id="KW-1185">Reference proteome</keyword>
<evidence type="ECO:0000313" key="2">
    <source>
        <dbReference type="EMBL" id="BCX47052.1"/>
    </source>
</evidence>
<keyword evidence="1" id="KW-0732">Signal</keyword>
<dbReference type="InterPro" id="IPR046715">
    <property type="entry name" value="DUF6607"/>
</dbReference>
<evidence type="ECO:0000256" key="1">
    <source>
        <dbReference type="SAM" id="SignalP"/>
    </source>
</evidence>
<feature type="signal peptide" evidence="1">
    <location>
        <begin position="1"/>
        <end position="21"/>
    </location>
</feature>
<evidence type="ECO:0000313" key="3">
    <source>
        <dbReference type="Proteomes" id="UP001374893"/>
    </source>
</evidence>
<proteinExistence type="predicted"/>
<reference evidence="2 3" key="1">
    <citation type="submission" date="2021-06" db="EMBL/GenBank/DDBJ databases">
        <title>Complete genome of Haloferula helveola possessing various polysaccharide degrading enzymes.</title>
        <authorList>
            <person name="Takami H."/>
            <person name="Huang C."/>
            <person name="Hamasaki K."/>
        </authorList>
    </citation>
    <scope>NUCLEOTIDE SEQUENCE [LARGE SCALE GENOMIC DNA]</scope>
    <source>
        <strain evidence="2 3">CN-1</strain>
    </source>
</reference>
<dbReference type="Proteomes" id="UP001374893">
    <property type="component" value="Chromosome"/>
</dbReference>
<organism evidence="2 3">
    <name type="scientific">Haloferula helveola</name>
    <dbReference type="NCBI Taxonomy" id="490095"/>
    <lineage>
        <taxon>Bacteria</taxon>
        <taxon>Pseudomonadati</taxon>
        <taxon>Verrucomicrobiota</taxon>
        <taxon>Verrucomicrobiia</taxon>
        <taxon>Verrucomicrobiales</taxon>
        <taxon>Verrucomicrobiaceae</taxon>
        <taxon>Haloferula</taxon>
    </lineage>
</organism>
<protein>
    <recommendedName>
        <fullName evidence="4">Secreted protein</fullName>
    </recommendedName>
</protein>